<dbReference type="GO" id="GO:0005634">
    <property type="term" value="C:nucleus"/>
    <property type="evidence" value="ECO:0007669"/>
    <property type="project" value="UniProtKB-SubCell"/>
</dbReference>
<keyword evidence="11" id="KW-1185">Reference proteome</keyword>
<feature type="region of interest" description="Disordered" evidence="8">
    <location>
        <begin position="540"/>
        <end position="567"/>
    </location>
</feature>
<evidence type="ECO:0000256" key="1">
    <source>
        <dbReference type="ARBA" id="ARBA00004123"/>
    </source>
</evidence>
<evidence type="ECO:0000313" key="11">
    <source>
        <dbReference type="Proteomes" id="UP001497497"/>
    </source>
</evidence>
<dbReference type="EMBL" id="CAXITT010000168">
    <property type="protein sequence ID" value="CAL1534347.1"/>
    <property type="molecule type" value="Genomic_DNA"/>
</dbReference>
<proteinExistence type="predicted"/>
<feature type="domain" description="BHLH" evidence="9">
    <location>
        <begin position="853"/>
        <end position="905"/>
    </location>
</feature>
<evidence type="ECO:0000256" key="3">
    <source>
        <dbReference type="ARBA" id="ARBA00023015"/>
    </source>
</evidence>
<dbReference type="GO" id="GO:0000978">
    <property type="term" value="F:RNA polymerase II cis-regulatory region sequence-specific DNA binding"/>
    <property type="evidence" value="ECO:0007669"/>
    <property type="project" value="TreeGrafter"/>
</dbReference>
<feature type="region of interest" description="Disordered" evidence="8">
    <location>
        <begin position="466"/>
        <end position="522"/>
    </location>
</feature>
<comment type="caution">
    <text evidence="10">The sequence shown here is derived from an EMBL/GenBank/DDBJ whole genome shotgun (WGS) entry which is preliminary data.</text>
</comment>
<sequence>MAVDDIRPISSQNRMLDIKEERSPSLGASTSTIHSGHFMVSRVHDVNNDDEDEEEIPSPFNDDSKGYDFLSANKETSKTYDFGNENSQATVAIDASLTKLFECMTLAYSGKITSPRWKQFRGLHVSQKQRIRLNNLIWREWHMQYIYQKAPMVCQFACPLSDDVHSKPEAVVLEGKYWKRRLDTVTAEYKKWRRYFKERIRQQQCIPFQDSSRLNENELLERVREVTFIPHSSGSYMSNTDLNLLQSDIMDMDFTNELFASLNNQPFAFPNPRELSNLSCADLIQPGLVQLQPNLEEFMDIDSMQELLNARIPTSFSSTFLSDTSSSVEMGQGNMNSNEMSLVDFLTSSSMGNGVSSTPSDAITSFATTVFGGSNNINNIQNNNFLTASAGPSHNITFQLTSDNGQYHLDPNTIVLGPSQNINTTQQTFTIVPSGIYQNFGFTNTSQSQKPVATAITSDLLAQMLQQQRPQQDTPVLTRRQTQQPTPTLLQSIISSAQTQQHQQNLHQQQSLFQQPSPSSMSPILAQSLSVQHQPHAMIRPSPTSVQRKSNKINKVNNNSSGNSDSASGVISGLARMAGSAMPNNKKKDGPFAVPTVKPVNTPRKNRVIAPAPSQPPLPQAQLTTPVSSPSMQASYLAELLKNGTYPGALISVKKEPPQTQHIPVPSSPIKTTTNQYQQIRPNYNNSAIGRQINSGPGQQMNTGISQQVTSANLGNITTANQIQVSLPLITGTTVSAIDVSSMTNQELTDAILSNSLANINPATPPAMKDLGFRFSPKAESEAALSISPSSTILQKSPDSSPLMVKRSPSPPLSMDTSSLMEPVSPYSSMPMSPSMGMPDSPGSGDSAFSKDPRRAAHLSAEQKRRCNLKTGFDMLQQLVPSLSQNPKVSKATMLQKTAEFCKKLKAERLQMQKEAAILKKEIDTLNTAISTVQSQLPETGVPVTRQRKDQMKEMFDEYVRVRTTENWKFWIFSVIMNTLYDSYCNTVSTASIDDLCRTSLTWLDQSCSLVTLRPNVLNALRRLSTTTSILTEPQKVREQALQAVSKQSRSSNNMMTK</sequence>
<keyword evidence="3" id="KW-0805">Transcription regulation</keyword>
<evidence type="ECO:0000256" key="2">
    <source>
        <dbReference type="ARBA" id="ARBA00022553"/>
    </source>
</evidence>
<evidence type="ECO:0000256" key="7">
    <source>
        <dbReference type="SAM" id="Coils"/>
    </source>
</evidence>
<evidence type="ECO:0000256" key="4">
    <source>
        <dbReference type="ARBA" id="ARBA00023125"/>
    </source>
</evidence>
<feature type="region of interest" description="Disordered" evidence="8">
    <location>
        <begin position="784"/>
        <end position="851"/>
    </location>
</feature>
<feature type="coiled-coil region" evidence="7">
    <location>
        <begin position="902"/>
        <end position="929"/>
    </location>
</feature>
<evidence type="ECO:0000256" key="6">
    <source>
        <dbReference type="ARBA" id="ARBA00023242"/>
    </source>
</evidence>
<keyword evidence="2" id="KW-0597">Phosphoprotein</keyword>
<evidence type="ECO:0000313" key="10">
    <source>
        <dbReference type="EMBL" id="CAL1534347.1"/>
    </source>
</evidence>
<keyword evidence="6" id="KW-0539">Nucleus</keyword>
<feature type="compositionally biased region" description="Low complexity" evidence="8">
    <location>
        <begin position="553"/>
        <end position="567"/>
    </location>
</feature>
<dbReference type="Pfam" id="PF00010">
    <property type="entry name" value="HLH"/>
    <property type="match status" value="1"/>
</dbReference>
<feature type="compositionally biased region" description="Low complexity" evidence="8">
    <location>
        <begin position="825"/>
        <end position="847"/>
    </location>
</feature>
<dbReference type="Gene3D" id="4.10.280.10">
    <property type="entry name" value="Helix-loop-helix DNA-binding domain"/>
    <property type="match status" value="1"/>
</dbReference>
<accession>A0AAV2HLL2</accession>
<dbReference type="SMART" id="SM00353">
    <property type="entry name" value="HLH"/>
    <property type="match status" value="1"/>
</dbReference>
<keyword evidence="7" id="KW-0175">Coiled coil</keyword>
<organism evidence="10 11">
    <name type="scientific">Lymnaea stagnalis</name>
    <name type="common">Great pond snail</name>
    <name type="synonym">Helix stagnalis</name>
    <dbReference type="NCBI Taxonomy" id="6523"/>
    <lineage>
        <taxon>Eukaryota</taxon>
        <taxon>Metazoa</taxon>
        <taxon>Spiralia</taxon>
        <taxon>Lophotrochozoa</taxon>
        <taxon>Mollusca</taxon>
        <taxon>Gastropoda</taxon>
        <taxon>Heterobranchia</taxon>
        <taxon>Euthyneura</taxon>
        <taxon>Panpulmonata</taxon>
        <taxon>Hygrophila</taxon>
        <taxon>Lymnaeoidea</taxon>
        <taxon>Lymnaeidae</taxon>
        <taxon>Lymnaea</taxon>
    </lineage>
</organism>
<dbReference type="GO" id="GO:0000981">
    <property type="term" value="F:DNA-binding transcription factor activity, RNA polymerase II-specific"/>
    <property type="evidence" value="ECO:0007669"/>
    <property type="project" value="TreeGrafter"/>
</dbReference>
<dbReference type="PANTHER" id="PTHR15741:SF37">
    <property type="entry name" value="LD38259P"/>
    <property type="match status" value="1"/>
</dbReference>
<dbReference type="AlphaFoldDB" id="A0AAV2HLL2"/>
<dbReference type="InterPro" id="IPR052207">
    <property type="entry name" value="Max-like/E-box_TFs"/>
</dbReference>
<dbReference type="SUPFAM" id="SSF47459">
    <property type="entry name" value="HLH, helix-loop-helix DNA-binding domain"/>
    <property type="match status" value="1"/>
</dbReference>
<dbReference type="PROSITE" id="PS50888">
    <property type="entry name" value="BHLH"/>
    <property type="match status" value="1"/>
</dbReference>
<dbReference type="CDD" id="cd21739">
    <property type="entry name" value="NES2-NLS_ChREBP-like"/>
    <property type="match status" value="1"/>
</dbReference>
<comment type="subcellular location">
    <subcellularLocation>
        <location evidence="1">Nucleus</location>
    </subcellularLocation>
</comment>
<reference evidence="10 11" key="1">
    <citation type="submission" date="2024-04" db="EMBL/GenBank/DDBJ databases">
        <authorList>
            <consortium name="Genoscope - CEA"/>
            <person name="William W."/>
        </authorList>
    </citation>
    <scope>NUCLEOTIDE SEQUENCE [LARGE SCALE GENOMIC DNA]</scope>
</reference>
<evidence type="ECO:0000256" key="8">
    <source>
        <dbReference type="SAM" id="MobiDB-lite"/>
    </source>
</evidence>
<dbReference type="GO" id="GO:0046983">
    <property type="term" value="F:protein dimerization activity"/>
    <property type="evidence" value="ECO:0007669"/>
    <property type="project" value="InterPro"/>
</dbReference>
<protein>
    <recommendedName>
        <fullName evidence="9">BHLH domain-containing protein</fullName>
    </recommendedName>
</protein>
<evidence type="ECO:0000259" key="9">
    <source>
        <dbReference type="PROSITE" id="PS50888"/>
    </source>
</evidence>
<dbReference type="PANTHER" id="PTHR15741">
    <property type="entry name" value="BASIC HELIX-LOOP-HELIX ZIP TRANSCRIPTION FACTOR"/>
    <property type="match status" value="1"/>
</dbReference>
<keyword evidence="5" id="KW-0804">Transcription</keyword>
<gene>
    <name evidence="10" type="ORF">GSLYS_00008307001</name>
</gene>
<name>A0AAV2HLL2_LYMST</name>
<dbReference type="FunFam" id="4.10.280.10:FF:000028">
    <property type="entry name" value="MLX interacting protein like"/>
    <property type="match status" value="1"/>
</dbReference>
<evidence type="ECO:0000256" key="5">
    <source>
        <dbReference type="ARBA" id="ARBA00023163"/>
    </source>
</evidence>
<dbReference type="Proteomes" id="UP001497497">
    <property type="component" value="Unassembled WGS sequence"/>
</dbReference>
<dbReference type="InterPro" id="IPR036638">
    <property type="entry name" value="HLH_DNA-bd_sf"/>
</dbReference>
<feature type="region of interest" description="Disordered" evidence="8">
    <location>
        <begin position="1"/>
        <end position="31"/>
    </location>
</feature>
<dbReference type="CDD" id="cd11405">
    <property type="entry name" value="bHLHzip_MLXIP_like"/>
    <property type="match status" value="1"/>
</dbReference>
<keyword evidence="4" id="KW-0238">DNA-binding</keyword>
<feature type="compositionally biased region" description="Polar residues" evidence="8">
    <location>
        <begin position="787"/>
        <end position="800"/>
    </location>
</feature>
<dbReference type="InterPro" id="IPR011598">
    <property type="entry name" value="bHLH_dom"/>
</dbReference>